<evidence type="ECO:0000313" key="10">
    <source>
        <dbReference type="EMBL" id="GFO02278.1"/>
    </source>
</evidence>
<dbReference type="EMBL" id="BLXT01003580">
    <property type="protein sequence ID" value="GFO02278.1"/>
    <property type="molecule type" value="Genomic_DNA"/>
</dbReference>
<keyword evidence="7" id="KW-0807">Transducer</keyword>
<evidence type="ECO:0000256" key="4">
    <source>
        <dbReference type="ARBA" id="ARBA00023040"/>
    </source>
</evidence>
<keyword evidence="3 8" id="KW-1133">Transmembrane helix</keyword>
<name>A0AAV4A6K8_9GAST</name>
<dbReference type="SUPFAM" id="SSF81321">
    <property type="entry name" value="Family A G protein-coupled receptor-like"/>
    <property type="match status" value="1"/>
</dbReference>
<evidence type="ECO:0000256" key="8">
    <source>
        <dbReference type="SAM" id="Phobius"/>
    </source>
</evidence>
<dbReference type="GO" id="GO:0004930">
    <property type="term" value="F:G protein-coupled receptor activity"/>
    <property type="evidence" value="ECO:0007669"/>
    <property type="project" value="UniProtKB-KW"/>
</dbReference>
<proteinExistence type="predicted"/>
<evidence type="ECO:0000256" key="7">
    <source>
        <dbReference type="ARBA" id="ARBA00023224"/>
    </source>
</evidence>
<keyword evidence="4" id="KW-0297">G-protein coupled receptor</keyword>
<feature type="transmembrane region" description="Helical" evidence="8">
    <location>
        <begin position="124"/>
        <end position="148"/>
    </location>
</feature>
<feature type="domain" description="G-protein coupled receptors family 1 profile" evidence="9">
    <location>
        <begin position="103"/>
        <end position="302"/>
    </location>
</feature>
<keyword evidence="11" id="KW-1185">Reference proteome</keyword>
<evidence type="ECO:0000256" key="3">
    <source>
        <dbReference type="ARBA" id="ARBA00022989"/>
    </source>
</evidence>
<sequence>MEEDQVRPFNQDSNQSRSQTWTDSYDFHVSNVSVFPVLWDLNSNTSLALNSTPLFEFSDADNWTTAAPGTAGPEYGEVGAIPYAYKVVLIILYTFTTIAAVCGNSLAIVVFTRGKRSNTDLRPFLINLAAADLIMAIFCIPFTFAYQITGNWVFSEIMCPIVQCCQVVSVAASVSTNTSIGIDRLVAVKFPFRKRVINSYTRLVILGIWIFAGSLGSVPLVTSRTTEVNGKLKCEERWSNHQYELAYGFSISIVTYFLPVTILTVTYTIIGRHLWRHKLPGNADDHRDAVQLKAKRKVSALE</sequence>
<comment type="caution">
    <text evidence="10">The sequence shown here is derived from an EMBL/GenBank/DDBJ whole genome shotgun (WGS) entry which is preliminary data.</text>
</comment>
<evidence type="ECO:0000256" key="5">
    <source>
        <dbReference type="ARBA" id="ARBA00023136"/>
    </source>
</evidence>
<dbReference type="PANTHER" id="PTHR45695">
    <property type="entry name" value="LEUCOKININ RECEPTOR-RELATED"/>
    <property type="match status" value="1"/>
</dbReference>
<keyword evidence="2 8" id="KW-0812">Transmembrane</keyword>
<dbReference type="InterPro" id="IPR017452">
    <property type="entry name" value="GPCR_Rhodpsn_7TM"/>
</dbReference>
<comment type="subcellular location">
    <subcellularLocation>
        <location evidence="1">Membrane</location>
        <topology evidence="1">Multi-pass membrane protein</topology>
    </subcellularLocation>
</comment>
<keyword evidence="6 10" id="KW-0675">Receptor</keyword>
<protein>
    <submittedName>
        <fullName evidence="10">FMRFamide receptor 1</fullName>
    </submittedName>
</protein>
<evidence type="ECO:0000313" key="11">
    <source>
        <dbReference type="Proteomes" id="UP000735302"/>
    </source>
</evidence>
<feature type="transmembrane region" description="Helical" evidence="8">
    <location>
        <begin position="203"/>
        <end position="222"/>
    </location>
</feature>
<dbReference type="PANTHER" id="PTHR45695:SF9">
    <property type="entry name" value="LEUCOKININ RECEPTOR"/>
    <property type="match status" value="1"/>
</dbReference>
<dbReference type="Pfam" id="PF00001">
    <property type="entry name" value="7tm_1"/>
    <property type="match status" value="1"/>
</dbReference>
<dbReference type="PROSITE" id="PS50262">
    <property type="entry name" value="G_PROTEIN_RECEP_F1_2"/>
    <property type="match status" value="1"/>
</dbReference>
<dbReference type="Proteomes" id="UP000735302">
    <property type="component" value="Unassembled WGS sequence"/>
</dbReference>
<feature type="transmembrane region" description="Helical" evidence="8">
    <location>
        <begin position="160"/>
        <end position="182"/>
    </location>
</feature>
<dbReference type="InterPro" id="IPR000276">
    <property type="entry name" value="GPCR_Rhodpsn"/>
</dbReference>
<evidence type="ECO:0000256" key="1">
    <source>
        <dbReference type="ARBA" id="ARBA00004141"/>
    </source>
</evidence>
<dbReference type="Gene3D" id="1.20.1070.10">
    <property type="entry name" value="Rhodopsin 7-helix transmembrane proteins"/>
    <property type="match status" value="1"/>
</dbReference>
<feature type="transmembrane region" description="Helical" evidence="8">
    <location>
        <begin position="83"/>
        <end position="112"/>
    </location>
</feature>
<accession>A0AAV4A6K8</accession>
<evidence type="ECO:0000256" key="6">
    <source>
        <dbReference type="ARBA" id="ARBA00023170"/>
    </source>
</evidence>
<organism evidence="10 11">
    <name type="scientific">Plakobranchus ocellatus</name>
    <dbReference type="NCBI Taxonomy" id="259542"/>
    <lineage>
        <taxon>Eukaryota</taxon>
        <taxon>Metazoa</taxon>
        <taxon>Spiralia</taxon>
        <taxon>Lophotrochozoa</taxon>
        <taxon>Mollusca</taxon>
        <taxon>Gastropoda</taxon>
        <taxon>Heterobranchia</taxon>
        <taxon>Euthyneura</taxon>
        <taxon>Panpulmonata</taxon>
        <taxon>Sacoglossa</taxon>
        <taxon>Placobranchoidea</taxon>
        <taxon>Plakobranchidae</taxon>
        <taxon>Plakobranchus</taxon>
    </lineage>
</organism>
<gene>
    <name evidence="10" type="ORF">PoB_002878300</name>
</gene>
<feature type="transmembrane region" description="Helical" evidence="8">
    <location>
        <begin position="245"/>
        <end position="270"/>
    </location>
</feature>
<dbReference type="PRINTS" id="PR00237">
    <property type="entry name" value="GPCRRHODOPSN"/>
</dbReference>
<keyword evidence="5 8" id="KW-0472">Membrane</keyword>
<dbReference type="GO" id="GO:0005886">
    <property type="term" value="C:plasma membrane"/>
    <property type="evidence" value="ECO:0007669"/>
    <property type="project" value="TreeGrafter"/>
</dbReference>
<reference evidence="10 11" key="1">
    <citation type="journal article" date="2021" name="Elife">
        <title>Chloroplast acquisition without the gene transfer in kleptoplastic sea slugs, Plakobranchus ocellatus.</title>
        <authorList>
            <person name="Maeda T."/>
            <person name="Takahashi S."/>
            <person name="Yoshida T."/>
            <person name="Shimamura S."/>
            <person name="Takaki Y."/>
            <person name="Nagai Y."/>
            <person name="Toyoda A."/>
            <person name="Suzuki Y."/>
            <person name="Arimoto A."/>
            <person name="Ishii H."/>
            <person name="Satoh N."/>
            <person name="Nishiyama T."/>
            <person name="Hasebe M."/>
            <person name="Maruyama T."/>
            <person name="Minagawa J."/>
            <person name="Obokata J."/>
            <person name="Shigenobu S."/>
        </authorList>
    </citation>
    <scope>NUCLEOTIDE SEQUENCE [LARGE SCALE GENOMIC DNA]</scope>
</reference>
<dbReference type="AlphaFoldDB" id="A0AAV4A6K8"/>
<evidence type="ECO:0000259" key="9">
    <source>
        <dbReference type="PROSITE" id="PS50262"/>
    </source>
</evidence>
<evidence type="ECO:0000256" key="2">
    <source>
        <dbReference type="ARBA" id="ARBA00022692"/>
    </source>
</evidence>